<dbReference type="SUPFAM" id="SSF46689">
    <property type="entry name" value="Homeodomain-like"/>
    <property type="match status" value="1"/>
</dbReference>
<dbReference type="Pfam" id="PF25601">
    <property type="entry name" value="AAA_lid_14"/>
    <property type="match status" value="1"/>
</dbReference>
<keyword evidence="1" id="KW-0547">Nucleotide-binding</keyword>
<name>A0A7C4QLW2_9PLAN</name>
<protein>
    <submittedName>
        <fullName evidence="7">Sigma-54-dependent Fis family transcriptional regulator</fullName>
    </submittedName>
</protein>
<keyword evidence="3" id="KW-0805">Transcription regulation</keyword>
<accession>A0A7C4QLW2</accession>
<dbReference type="PROSITE" id="PS50045">
    <property type="entry name" value="SIGMA54_INTERACT_4"/>
    <property type="match status" value="1"/>
</dbReference>
<dbReference type="Gene3D" id="1.10.10.60">
    <property type="entry name" value="Homeodomain-like"/>
    <property type="match status" value="1"/>
</dbReference>
<dbReference type="PROSITE" id="PS00675">
    <property type="entry name" value="SIGMA54_INTERACT_1"/>
    <property type="match status" value="1"/>
</dbReference>
<gene>
    <name evidence="7" type="ORF">ENS64_00410</name>
</gene>
<evidence type="ECO:0000313" key="7">
    <source>
        <dbReference type="EMBL" id="HGT37723.1"/>
    </source>
</evidence>
<dbReference type="Gene3D" id="3.40.50.300">
    <property type="entry name" value="P-loop containing nucleotide triphosphate hydrolases"/>
    <property type="match status" value="1"/>
</dbReference>
<evidence type="ECO:0000256" key="2">
    <source>
        <dbReference type="ARBA" id="ARBA00022840"/>
    </source>
</evidence>
<dbReference type="FunFam" id="3.40.50.300:FF:000006">
    <property type="entry name" value="DNA-binding transcriptional regulator NtrC"/>
    <property type="match status" value="1"/>
</dbReference>
<keyword evidence="2" id="KW-0067">ATP-binding</keyword>
<dbReference type="GO" id="GO:0043565">
    <property type="term" value="F:sequence-specific DNA binding"/>
    <property type="evidence" value="ECO:0007669"/>
    <property type="project" value="InterPro"/>
</dbReference>
<evidence type="ECO:0000256" key="4">
    <source>
        <dbReference type="ARBA" id="ARBA00023163"/>
    </source>
</evidence>
<dbReference type="SMART" id="SM00382">
    <property type="entry name" value="AAA"/>
    <property type="match status" value="1"/>
</dbReference>
<dbReference type="InterPro" id="IPR058031">
    <property type="entry name" value="AAA_lid_NorR"/>
</dbReference>
<dbReference type="InterPro" id="IPR002197">
    <property type="entry name" value="HTH_Fis"/>
</dbReference>
<sequence length="487" mass="54635">MPGEAVALIRDIDLFEQVERWFRERHQVRVQFAGDAAAALEQLRQQRVPTLLLDCRPEYCDGEAVRLFDRLNDAGLTGLNLVTIGQSILPVSIASKIDLLALEHIPVEAHGIRWDVVAERLPRIVTALRARVLPRCFHAEAGGVAITTYTPEFFPCLEDLLRVTHRDVTLLLVGETGTGKTTLARFIHNRSPRRDRAFQHLACGTLPSDLIESELFGHTRGAFTGAERNKIGRFQAAGHGTLLLDEIDVLDLKQQVKLLRVIETGEYELVGSTETHVSEARLIVASNVNLEELVAAGQFRSDLYYRLNVLEFHLPALRNRPLDIVPLAVQFIEESCREHNISVKGVHRDFLACLKKYRWPGNLRELKNHIRRAVLFCETDCLTVNDLSPKIVQAQFQEDPPVPTPSLPEDTAPPPPPAAPTRSNGHPEEPIRAHTIADRVAQTEREFLEQALRQNGNNRTRTAQALGLSRVGLYKKLRRLGLMGCSE</sequence>
<dbReference type="Gene3D" id="1.10.8.60">
    <property type="match status" value="1"/>
</dbReference>
<feature type="region of interest" description="Disordered" evidence="5">
    <location>
        <begin position="397"/>
        <end position="429"/>
    </location>
</feature>
<dbReference type="AlphaFoldDB" id="A0A7C4QLW2"/>
<dbReference type="PRINTS" id="PR01590">
    <property type="entry name" value="HTHFIS"/>
</dbReference>
<dbReference type="GO" id="GO:0006355">
    <property type="term" value="P:regulation of DNA-templated transcription"/>
    <property type="evidence" value="ECO:0007669"/>
    <property type="project" value="InterPro"/>
</dbReference>
<evidence type="ECO:0000256" key="5">
    <source>
        <dbReference type="SAM" id="MobiDB-lite"/>
    </source>
</evidence>
<dbReference type="GO" id="GO:0005524">
    <property type="term" value="F:ATP binding"/>
    <property type="evidence" value="ECO:0007669"/>
    <property type="project" value="UniProtKB-KW"/>
</dbReference>
<dbReference type="InterPro" id="IPR025944">
    <property type="entry name" value="Sigma_54_int_dom_CS"/>
</dbReference>
<dbReference type="InterPro" id="IPR009057">
    <property type="entry name" value="Homeodomain-like_sf"/>
</dbReference>
<dbReference type="Pfam" id="PF00158">
    <property type="entry name" value="Sigma54_activat"/>
    <property type="match status" value="1"/>
</dbReference>
<organism evidence="7">
    <name type="scientific">Schlesneria paludicola</name>
    <dbReference type="NCBI Taxonomy" id="360056"/>
    <lineage>
        <taxon>Bacteria</taxon>
        <taxon>Pseudomonadati</taxon>
        <taxon>Planctomycetota</taxon>
        <taxon>Planctomycetia</taxon>
        <taxon>Planctomycetales</taxon>
        <taxon>Planctomycetaceae</taxon>
        <taxon>Schlesneria</taxon>
    </lineage>
</organism>
<feature type="compositionally biased region" description="Pro residues" evidence="5">
    <location>
        <begin position="400"/>
        <end position="419"/>
    </location>
</feature>
<keyword evidence="4" id="KW-0804">Transcription</keyword>
<feature type="domain" description="Sigma-54 factor interaction" evidence="6">
    <location>
        <begin position="146"/>
        <end position="375"/>
    </location>
</feature>
<comment type="caution">
    <text evidence="7">The sequence shown here is derived from an EMBL/GenBank/DDBJ whole genome shotgun (WGS) entry which is preliminary data.</text>
</comment>
<dbReference type="EMBL" id="DSVQ01000001">
    <property type="protein sequence ID" value="HGT37723.1"/>
    <property type="molecule type" value="Genomic_DNA"/>
</dbReference>
<dbReference type="PROSITE" id="PS00688">
    <property type="entry name" value="SIGMA54_INTERACT_3"/>
    <property type="match status" value="1"/>
</dbReference>
<dbReference type="InterPro" id="IPR002078">
    <property type="entry name" value="Sigma_54_int"/>
</dbReference>
<reference evidence="7" key="1">
    <citation type="journal article" date="2020" name="mSystems">
        <title>Genome- and Community-Level Interaction Insights into Carbon Utilization and Element Cycling Functions of Hydrothermarchaeota in Hydrothermal Sediment.</title>
        <authorList>
            <person name="Zhou Z."/>
            <person name="Liu Y."/>
            <person name="Xu W."/>
            <person name="Pan J."/>
            <person name="Luo Z.H."/>
            <person name="Li M."/>
        </authorList>
    </citation>
    <scope>NUCLEOTIDE SEQUENCE [LARGE SCALE GENOMIC DNA]</scope>
    <source>
        <strain evidence="7">SpSt-508</strain>
    </source>
</reference>
<proteinExistence type="predicted"/>
<evidence type="ECO:0000256" key="3">
    <source>
        <dbReference type="ARBA" id="ARBA00023015"/>
    </source>
</evidence>
<dbReference type="CDD" id="cd00009">
    <property type="entry name" value="AAA"/>
    <property type="match status" value="1"/>
</dbReference>
<evidence type="ECO:0000256" key="1">
    <source>
        <dbReference type="ARBA" id="ARBA00022741"/>
    </source>
</evidence>
<dbReference type="InterPro" id="IPR003593">
    <property type="entry name" value="AAA+_ATPase"/>
</dbReference>
<evidence type="ECO:0000259" key="6">
    <source>
        <dbReference type="PROSITE" id="PS50045"/>
    </source>
</evidence>
<dbReference type="SUPFAM" id="SSF52540">
    <property type="entry name" value="P-loop containing nucleoside triphosphate hydrolases"/>
    <property type="match status" value="1"/>
</dbReference>
<dbReference type="InterPro" id="IPR025662">
    <property type="entry name" value="Sigma_54_int_dom_ATP-bd_1"/>
</dbReference>
<dbReference type="InterPro" id="IPR027417">
    <property type="entry name" value="P-loop_NTPase"/>
</dbReference>
<dbReference type="PANTHER" id="PTHR32071">
    <property type="entry name" value="TRANSCRIPTIONAL REGULATORY PROTEIN"/>
    <property type="match status" value="1"/>
</dbReference>
<dbReference type="Pfam" id="PF02954">
    <property type="entry name" value="HTH_8"/>
    <property type="match status" value="1"/>
</dbReference>